<sequence length="325" mass="36846">MPTFIKKTDFFKLYSLTDGVYAAIAIPGKGAWSNAGIVDLGEEVLIFDSFSTPSAGQELRKQAELLTGKKVKHLINSHYHGDHVFGNQAFRDASIISTVETKELSKEKNKLGDVKKEIEHTKEYLRSLKQQIDLTRDPILKASLENQYDEMNKVLNDIPRLEVVLPSVLFEEKLLLKGSKRKVELHCLGGGHTPSDTFMYLPEDKIAFMGDLLTENLHVPIINPEEFLHIFERVRELNITTYVPGHGNVGNKELLNELEGYITFLKDTVTDAINNHVPLESLITRFEAPLPYKNWMGVSGIEGNLSKMYEFYRGKKQLRSGRTLI</sequence>
<dbReference type="InterPro" id="IPR001279">
    <property type="entry name" value="Metallo-B-lactamas"/>
</dbReference>
<evidence type="ECO:0000259" key="1">
    <source>
        <dbReference type="SMART" id="SM00849"/>
    </source>
</evidence>
<keyword evidence="3" id="KW-1185">Reference proteome</keyword>
<reference evidence="2 3" key="1">
    <citation type="submission" date="2016-09" db="EMBL/GenBank/DDBJ databases">
        <title>Bacillus aquimaris SAMM genome sequence reveals colonization and biosurfactant production capacities.</title>
        <authorList>
            <person name="Waghmode S.R."/>
            <person name="Suryavanshi M.V."/>
        </authorList>
    </citation>
    <scope>NUCLEOTIDE SEQUENCE [LARGE SCALE GENOMIC DNA]</scope>
    <source>
        <strain evidence="2 3">SAMM</strain>
    </source>
</reference>
<dbReference type="Pfam" id="PF00753">
    <property type="entry name" value="Lactamase_B"/>
    <property type="match status" value="1"/>
</dbReference>
<dbReference type="EMBL" id="MINN01000033">
    <property type="protein sequence ID" value="OIU73064.1"/>
    <property type="molecule type" value="Genomic_DNA"/>
</dbReference>
<dbReference type="Proteomes" id="UP000182062">
    <property type="component" value="Unassembled WGS sequence"/>
</dbReference>
<dbReference type="PANTHER" id="PTHR42951">
    <property type="entry name" value="METALLO-BETA-LACTAMASE DOMAIN-CONTAINING"/>
    <property type="match status" value="1"/>
</dbReference>
<evidence type="ECO:0000313" key="2">
    <source>
        <dbReference type="EMBL" id="OIU73064.1"/>
    </source>
</evidence>
<dbReference type="PANTHER" id="PTHR42951:SF4">
    <property type="entry name" value="ACYL-COENZYME A THIOESTERASE MBLAC2"/>
    <property type="match status" value="1"/>
</dbReference>
<feature type="domain" description="Metallo-beta-lactamase" evidence="1">
    <location>
        <begin position="32"/>
        <end position="246"/>
    </location>
</feature>
<proteinExistence type="predicted"/>
<organism evidence="2 3">
    <name type="scientific">Rossellomorea aquimaris</name>
    <dbReference type="NCBI Taxonomy" id="189382"/>
    <lineage>
        <taxon>Bacteria</taxon>
        <taxon>Bacillati</taxon>
        <taxon>Bacillota</taxon>
        <taxon>Bacilli</taxon>
        <taxon>Bacillales</taxon>
        <taxon>Bacillaceae</taxon>
        <taxon>Rossellomorea</taxon>
    </lineage>
</organism>
<dbReference type="InterPro" id="IPR036866">
    <property type="entry name" value="RibonucZ/Hydroxyglut_hydro"/>
</dbReference>
<dbReference type="SUPFAM" id="SSF56281">
    <property type="entry name" value="Metallo-hydrolase/oxidoreductase"/>
    <property type="match status" value="1"/>
</dbReference>
<dbReference type="RefSeq" id="WP_071616940.1">
    <property type="nucleotide sequence ID" value="NZ_MINN01000033.1"/>
</dbReference>
<gene>
    <name evidence="2" type="ORF">BHE18_15385</name>
</gene>
<dbReference type="CDD" id="cd16282">
    <property type="entry name" value="metallo-hydrolase-like_MBL-fold"/>
    <property type="match status" value="1"/>
</dbReference>
<name>A0A1J6WMN6_9BACI</name>
<dbReference type="InterPro" id="IPR050855">
    <property type="entry name" value="NDM-1-like"/>
</dbReference>
<evidence type="ECO:0000313" key="3">
    <source>
        <dbReference type="Proteomes" id="UP000182062"/>
    </source>
</evidence>
<protein>
    <recommendedName>
        <fullName evidence="1">Metallo-beta-lactamase domain-containing protein</fullName>
    </recommendedName>
</protein>
<dbReference type="AlphaFoldDB" id="A0A1J6WMN6"/>
<accession>A0A1J6WMN6</accession>
<dbReference type="Gene3D" id="3.60.15.10">
    <property type="entry name" value="Ribonuclease Z/Hydroxyacylglutathione hydrolase-like"/>
    <property type="match status" value="1"/>
</dbReference>
<dbReference type="SMART" id="SM00849">
    <property type="entry name" value="Lactamase_B"/>
    <property type="match status" value="1"/>
</dbReference>
<comment type="caution">
    <text evidence="2">The sequence shown here is derived from an EMBL/GenBank/DDBJ whole genome shotgun (WGS) entry which is preliminary data.</text>
</comment>